<name>A0A934SR93_9BURK</name>
<dbReference type="RefSeq" id="WP_200592060.1">
    <property type="nucleotide sequence ID" value="NZ_JAEPBG010000004.1"/>
</dbReference>
<organism evidence="1 2">
    <name type="scientific">Noviherbaspirillum pedocola</name>
    <dbReference type="NCBI Taxonomy" id="2801341"/>
    <lineage>
        <taxon>Bacteria</taxon>
        <taxon>Pseudomonadati</taxon>
        <taxon>Pseudomonadota</taxon>
        <taxon>Betaproteobacteria</taxon>
        <taxon>Burkholderiales</taxon>
        <taxon>Oxalobacteraceae</taxon>
        <taxon>Noviherbaspirillum</taxon>
    </lineage>
</organism>
<evidence type="ECO:0000313" key="1">
    <source>
        <dbReference type="EMBL" id="MBK4735286.1"/>
    </source>
</evidence>
<reference evidence="1" key="1">
    <citation type="submission" date="2021-01" db="EMBL/GenBank/DDBJ databases">
        <title>Genome sequence of strain Noviherbaspirillum sp. DKR-6.</title>
        <authorList>
            <person name="Chaudhary D.K."/>
        </authorList>
    </citation>
    <scope>NUCLEOTIDE SEQUENCE</scope>
    <source>
        <strain evidence="1">DKR-6</strain>
    </source>
</reference>
<dbReference type="Pfam" id="PF14083">
    <property type="entry name" value="PGDYG"/>
    <property type="match status" value="1"/>
</dbReference>
<dbReference type="InterPro" id="IPR025688">
    <property type="entry name" value="PGDYG_prot"/>
</dbReference>
<accession>A0A934SR93</accession>
<protein>
    <submittedName>
        <fullName evidence="1">Uncharacterized protein</fullName>
    </submittedName>
</protein>
<sequence>MTPLFLPRSTDISANARSLRVESLPLAVEVSWAHRAGICRTLEGAMPYCAGDAIVTGVAGESWPVRADVFARTYQACAPTAAGEDGRYHKRVLACVALRLESAVQLEMNAMGTVLNGNPGDWLLQYEPCRHGIVRPDIFERTYRVLGAVWTRCAAPRSNSGWPVAPMP</sequence>
<dbReference type="EMBL" id="JAEPBG010000004">
    <property type="protein sequence ID" value="MBK4735286.1"/>
    <property type="molecule type" value="Genomic_DNA"/>
</dbReference>
<comment type="caution">
    <text evidence="1">The sequence shown here is derived from an EMBL/GenBank/DDBJ whole genome shotgun (WGS) entry which is preliminary data.</text>
</comment>
<gene>
    <name evidence="1" type="ORF">JJB74_11740</name>
</gene>
<dbReference type="AlphaFoldDB" id="A0A934SR93"/>
<keyword evidence="2" id="KW-1185">Reference proteome</keyword>
<evidence type="ECO:0000313" key="2">
    <source>
        <dbReference type="Proteomes" id="UP000622890"/>
    </source>
</evidence>
<proteinExistence type="predicted"/>
<dbReference type="Proteomes" id="UP000622890">
    <property type="component" value="Unassembled WGS sequence"/>
</dbReference>